<dbReference type="InterPro" id="IPR003594">
    <property type="entry name" value="HATPase_dom"/>
</dbReference>
<proteinExistence type="predicted"/>
<dbReference type="InterPro" id="IPR036890">
    <property type="entry name" value="HATPase_C_sf"/>
</dbReference>
<evidence type="ECO:0000256" key="7">
    <source>
        <dbReference type="ARBA" id="ARBA00022741"/>
    </source>
</evidence>
<dbReference type="SMART" id="SM00388">
    <property type="entry name" value="HisKA"/>
    <property type="match status" value="1"/>
</dbReference>
<evidence type="ECO:0000256" key="3">
    <source>
        <dbReference type="ARBA" id="ARBA00012438"/>
    </source>
</evidence>
<evidence type="ECO:0000313" key="14">
    <source>
        <dbReference type="Proteomes" id="UP000000270"/>
    </source>
</evidence>
<dbReference type="Pfam" id="PF00672">
    <property type="entry name" value="HAMP"/>
    <property type="match status" value="1"/>
</dbReference>
<comment type="catalytic activity">
    <reaction evidence="1">
        <text>ATP + protein L-histidine = ADP + protein N-phospho-L-histidine.</text>
        <dbReference type="EC" id="2.7.13.3"/>
    </reaction>
</comment>
<evidence type="ECO:0000256" key="2">
    <source>
        <dbReference type="ARBA" id="ARBA00004651"/>
    </source>
</evidence>
<dbReference type="HOGENOM" id="CLU_019564_2_1_5"/>
<keyword evidence="6" id="KW-0808">Transferase</keyword>
<dbReference type="SMART" id="SM00304">
    <property type="entry name" value="HAMP"/>
    <property type="match status" value="1"/>
</dbReference>
<keyword evidence="7" id="KW-0547">Nucleotide-binding</keyword>
<dbReference type="GO" id="GO:0005524">
    <property type="term" value="F:ATP binding"/>
    <property type="evidence" value="ECO:0007669"/>
    <property type="project" value="UniProtKB-KW"/>
</dbReference>
<gene>
    <name evidence="13" type="ordered locus">AZC_1652</name>
</gene>
<dbReference type="Gene3D" id="6.10.340.10">
    <property type="match status" value="1"/>
</dbReference>
<evidence type="ECO:0000256" key="4">
    <source>
        <dbReference type="ARBA" id="ARBA00022475"/>
    </source>
</evidence>
<dbReference type="GO" id="GO:0005886">
    <property type="term" value="C:plasma membrane"/>
    <property type="evidence" value="ECO:0007669"/>
    <property type="project" value="UniProtKB-SubCell"/>
</dbReference>
<dbReference type="PROSITE" id="PS50109">
    <property type="entry name" value="HIS_KIN"/>
    <property type="match status" value="1"/>
</dbReference>
<keyword evidence="8 13" id="KW-0418">Kinase</keyword>
<dbReference type="eggNOG" id="COG4191">
    <property type="taxonomic scope" value="Bacteria"/>
</dbReference>
<dbReference type="GO" id="GO:0000155">
    <property type="term" value="F:phosphorelay sensor kinase activity"/>
    <property type="evidence" value="ECO:0007669"/>
    <property type="project" value="InterPro"/>
</dbReference>
<dbReference type="Gene3D" id="3.30.565.10">
    <property type="entry name" value="Histidine kinase-like ATPase, C-terminal domain"/>
    <property type="match status" value="1"/>
</dbReference>
<keyword evidence="4" id="KW-1003">Cell membrane</keyword>
<dbReference type="SMART" id="SM00387">
    <property type="entry name" value="HATPase_c"/>
    <property type="match status" value="1"/>
</dbReference>
<dbReference type="CDD" id="cd00082">
    <property type="entry name" value="HisKA"/>
    <property type="match status" value="1"/>
</dbReference>
<dbReference type="AlphaFoldDB" id="A8I3T5"/>
<organism evidence="13 14">
    <name type="scientific">Azorhizobium caulinodans (strain ATCC 43989 / DSM 5975 / JCM 20966 / LMG 6465 / NBRC 14845 / NCIMB 13405 / ORS 571)</name>
    <dbReference type="NCBI Taxonomy" id="438753"/>
    <lineage>
        <taxon>Bacteria</taxon>
        <taxon>Pseudomonadati</taxon>
        <taxon>Pseudomonadota</taxon>
        <taxon>Alphaproteobacteria</taxon>
        <taxon>Hyphomicrobiales</taxon>
        <taxon>Xanthobacteraceae</taxon>
        <taxon>Azorhizobium</taxon>
    </lineage>
</organism>
<evidence type="ECO:0000256" key="1">
    <source>
        <dbReference type="ARBA" id="ARBA00000085"/>
    </source>
</evidence>
<dbReference type="InterPro" id="IPR004358">
    <property type="entry name" value="Sig_transdc_His_kin-like_C"/>
</dbReference>
<protein>
    <recommendedName>
        <fullName evidence="3">histidine kinase</fullName>
        <ecNumber evidence="3">2.7.13.3</ecNumber>
    </recommendedName>
</protein>
<evidence type="ECO:0000256" key="8">
    <source>
        <dbReference type="ARBA" id="ARBA00022777"/>
    </source>
</evidence>
<comment type="subcellular location">
    <subcellularLocation>
        <location evidence="2">Cell membrane</location>
        <topology evidence="2">Multi-pass membrane protein</topology>
    </subcellularLocation>
</comment>
<dbReference type="SUPFAM" id="SSF47384">
    <property type="entry name" value="Homodimeric domain of signal transducing histidine kinase"/>
    <property type="match status" value="1"/>
</dbReference>
<dbReference type="Pfam" id="PF02518">
    <property type="entry name" value="HATPase_c"/>
    <property type="match status" value="1"/>
</dbReference>
<keyword evidence="9 13" id="KW-0067">ATP-binding</keyword>
<dbReference type="PRINTS" id="PR00344">
    <property type="entry name" value="BCTRLSENSOR"/>
</dbReference>
<dbReference type="Pfam" id="PF00512">
    <property type="entry name" value="HisKA"/>
    <property type="match status" value="1"/>
</dbReference>
<feature type="domain" description="Histidine kinase" evidence="11">
    <location>
        <begin position="373"/>
        <end position="581"/>
    </location>
</feature>
<dbReference type="SUPFAM" id="SSF158472">
    <property type="entry name" value="HAMP domain-like"/>
    <property type="match status" value="1"/>
</dbReference>
<name>A8I3T5_AZOC5</name>
<evidence type="ECO:0000313" key="13">
    <source>
        <dbReference type="EMBL" id="BAF87650.1"/>
    </source>
</evidence>
<sequence length="590" mass="63586">MAGMFSPTRWWSRLALRPKLTLSFLMVSVPPVLVASFIAAQTMSAVFETNVQQWIGEIARFMANEAQEAQEEAMHATSIVAKALSQASAQPAGSDTSLEAFADLLTSVGYDFVRLYDGSGRVLYAMGDLQLARPLPQEPVASIFFAHSQGKPVMLVGAVQKLRLGDADHFLFIGNLLDEQFFNAPQTIRSLDLHLVEVRHEGRKLQDITSGQGRPADVPPDVLSRLQEGADSVSRGGVMGVGPAVAYAALRDGNHHLVGIVICRLNGATALFERLGTWWLFLALAAVAGLLSLLAGIGMSRRLSAPLRQITQGLTSVADGDYRIRLREEGGREIADLAAGFNTMTAQLETLHALEAKMRHSAQLATLGEAAAVIAHEIRNPLGIIKTSTELVRRKTQLAPSEDRLMGFVLEEVNRIERLVADLLDYVRPDHFERHRIDLLAEVVQPAVDFAGAELSRRGISHVLIAPEGPLPVNGDVDRLYQALLNLLLNAADAAPEGGHVIVRLKACSDEVTLEVEDNGPGVPPDVEGRMFEPFVTSKANGTGLGLAKVQSTLQAHEGAVSYRKAPGGGAIFSLRLALAEDRTLVAASQ</sequence>
<dbReference type="KEGG" id="azc:AZC_1652"/>
<dbReference type="InterPro" id="IPR005467">
    <property type="entry name" value="His_kinase_dom"/>
</dbReference>
<dbReference type="Proteomes" id="UP000000270">
    <property type="component" value="Chromosome"/>
</dbReference>
<reference evidence="13 14" key="5">
    <citation type="journal article" date="2010" name="Appl. Environ. Microbiol.">
        <title>phrR-like gene praR of Azorhizobium caulinodans ORS571 is essential for symbiosis with Sesbania rostrata and is involved in expression of reb genes.</title>
        <authorList>
            <person name="Akiba N."/>
            <person name="Aono T."/>
            <person name="Toyazaki H."/>
            <person name="Sato S."/>
            <person name="Oyaizu H."/>
        </authorList>
    </citation>
    <scope>NUCLEOTIDE SEQUENCE [LARGE SCALE GENOMIC DNA]</scope>
    <source>
        <strain evidence="14">ATCC 43989 / DSM 5975 / JCM 20966 / LMG 6465 / NBRC 14845 / NCIMB 13405 / ORS 571</strain>
    </source>
</reference>
<keyword evidence="10" id="KW-0472">Membrane</keyword>
<dbReference type="EC" id="2.7.13.3" evidence="3"/>
<dbReference type="PANTHER" id="PTHR44936:SF10">
    <property type="entry name" value="SENSOR PROTEIN RSTB"/>
    <property type="match status" value="1"/>
</dbReference>
<reference evidence="13 14" key="3">
    <citation type="journal article" date="2008" name="BMC Genomics">
        <title>The genome of the versatile nitrogen fixer Azorhizobium caulinodans ORS571.</title>
        <authorList>
            <person name="Lee KB."/>
            <person name="Backer P.D."/>
            <person name="Aono T."/>
            <person name="Liu CT."/>
            <person name="Suzuki S."/>
            <person name="Suzuki T."/>
            <person name="Kaneko T."/>
            <person name="Yamada M."/>
            <person name="Tabata S."/>
            <person name="Kupfer D.M."/>
            <person name="Najar F.Z."/>
            <person name="Wiley G.B."/>
            <person name="Roe B."/>
            <person name="Binnewies T.T."/>
            <person name="Ussery D.W."/>
            <person name="D'Haeze W."/>
            <person name="Herder J.D."/>
            <person name="Gevers D."/>
            <person name="Vereecke D."/>
            <person name="Holsters M."/>
            <person name="Oyaizu H."/>
        </authorList>
    </citation>
    <scope>NUCLEOTIDE SEQUENCE [LARGE SCALE GENOMIC DNA]</scope>
    <source>
        <strain evidence="14">ATCC 43989 / DSM 5975 / JCM 20966 / LMG 6465 / NBRC 14845 / NCIMB 13405 / ORS 571</strain>
    </source>
</reference>
<evidence type="ECO:0000259" key="12">
    <source>
        <dbReference type="PROSITE" id="PS50885"/>
    </source>
</evidence>
<keyword evidence="14" id="KW-1185">Reference proteome</keyword>
<dbReference type="CDD" id="cd06225">
    <property type="entry name" value="HAMP"/>
    <property type="match status" value="1"/>
</dbReference>
<evidence type="ECO:0000256" key="9">
    <source>
        <dbReference type="ARBA" id="ARBA00022840"/>
    </source>
</evidence>
<keyword evidence="5" id="KW-0597">Phosphoprotein</keyword>
<dbReference type="InterPro" id="IPR003661">
    <property type="entry name" value="HisK_dim/P_dom"/>
</dbReference>
<keyword evidence="10" id="KW-1133">Transmembrane helix</keyword>
<dbReference type="EMBL" id="AP009384">
    <property type="protein sequence ID" value="BAF87650.1"/>
    <property type="molecule type" value="Genomic_DNA"/>
</dbReference>
<keyword evidence="10" id="KW-0812">Transmembrane</keyword>
<evidence type="ECO:0000256" key="6">
    <source>
        <dbReference type="ARBA" id="ARBA00022679"/>
    </source>
</evidence>
<feature type="transmembrane region" description="Helical" evidence="10">
    <location>
        <begin position="278"/>
        <end position="299"/>
    </location>
</feature>
<dbReference type="SUPFAM" id="SSF55874">
    <property type="entry name" value="ATPase domain of HSP90 chaperone/DNA topoisomerase II/histidine kinase"/>
    <property type="match status" value="1"/>
</dbReference>
<feature type="domain" description="HAMP" evidence="12">
    <location>
        <begin position="301"/>
        <end position="353"/>
    </location>
</feature>
<reference evidence="13 14" key="4">
    <citation type="journal article" date="2009" name="Appl. Environ. Microbiol.">
        <title>Comparative genome-wide transcriptional profiling of Azorhizobium caulinodans ORS571 grown under free-living and symbiotic conditions.</title>
        <authorList>
            <person name="Tsukada S."/>
            <person name="Aono T."/>
            <person name="Akiba N."/>
            <person name="Lee KB."/>
            <person name="Liu CT."/>
            <person name="Toyazaki H."/>
            <person name="Oyaizu H."/>
        </authorList>
    </citation>
    <scope>NUCLEOTIDE SEQUENCE [LARGE SCALE GENOMIC DNA]</scope>
    <source>
        <strain evidence="14">ATCC 43989 / DSM 5975 / JCM 20966 / LMG 6465 / NBRC 14845 / NCIMB 13405 / ORS 571</strain>
    </source>
</reference>
<reference evidence="13 14" key="1">
    <citation type="journal article" date="2007" name="Appl. Environ. Microbiol.">
        <title>Rhizobial factors required for stem nodule maturation and maintenance in Sesbania rostrata-Azorhizobium caulinodans ORS571 symbiosis.</title>
        <authorList>
            <person name="Suzuki S."/>
            <person name="Aono T."/>
            <person name="Lee KB."/>
            <person name="Suzuki T."/>
            <person name="Liu CT."/>
            <person name="Miwa H."/>
            <person name="Wakao S."/>
            <person name="Iki T."/>
            <person name="Oyaizu H."/>
        </authorList>
    </citation>
    <scope>NUCLEOTIDE SEQUENCE [LARGE SCALE GENOMIC DNA]</scope>
    <source>
        <strain evidence="14">ATCC 43989 / DSM 5975 / JCM 20966 / LMG 6465 / NBRC 14845 / NCIMB 13405 / ORS 571</strain>
    </source>
</reference>
<dbReference type="InterPro" id="IPR050980">
    <property type="entry name" value="2C_sensor_his_kinase"/>
</dbReference>
<dbReference type="InterPro" id="IPR036097">
    <property type="entry name" value="HisK_dim/P_sf"/>
</dbReference>
<dbReference type="InterPro" id="IPR003660">
    <property type="entry name" value="HAMP_dom"/>
</dbReference>
<reference evidence="14" key="2">
    <citation type="submission" date="2007-04" db="EMBL/GenBank/DDBJ databases">
        <title>Complete genome sequence of the nitrogen-fixing bacterium Azorhizobium caulinodans ORS571.</title>
        <authorList>
            <person name="Lee K.B."/>
            <person name="Backer P.D."/>
            <person name="Aono T."/>
            <person name="Liu C.T."/>
            <person name="Suzuki S."/>
            <person name="Suzuki T."/>
            <person name="Kaneko T."/>
            <person name="Yamada M."/>
            <person name="Tabata S."/>
            <person name="Kupfer D.M."/>
            <person name="Najar F.Z."/>
            <person name="Wiley G.B."/>
            <person name="Roe B."/>
            <person name="Binnewies T."/>
            <person name="Ussery D."/>
            <person name="Vereecke D."/>
            <person name="Gevers D."/>
            <person name="Holsters M."/>
            <person name="Oyaizu H."/>
        </authorList>
    </citation>
    <scope>NUCLEOTIDE SEQUENCE [LARGE SCALE GENOMIC DNA]</scope>
    <source>
        <strain evidence="14">ATCC 43989 / DSM 5975 / JCM 20966 / LMG 6465 / NBRC 14845 / NCIMB 13405 / ORS 571</strain>
    </source>
</reference>
<dbReference type="STRING" id="438753.AZC_1652"/>
<dbReference type="PROSITE" id="PS50885">
    <property type="entry name" value="HAMP"/>
    <property type="match status" value="1"/>
</dbReference>
<dbReference type="PANTHER" id="PTHR44936">
    <property type="entry name" value="SENSOR PROTEIN CREC"/>
    <property type="match status" value="1"/>
</dbReference>
<accession>A8I3T5</accession>
<evidence type="ECO:0000259" key="11">
    <source>
        <dbReference type="PROSITE" id="PS50109"/>
    </source>
</evidence>
<evidence type="ECO:0000256" key="5">
    <source>
        <dbReference type="ARBA" id="ARBA00022553"/>
    </source>
</evidence>
<dbReference type="Gene3D" id="1.10.287.130">
    <property type="match status" value="1"/>
</dbReference>
<reference evidence="13 14" key="6">
    <citation type="journal article" date="2011" name="Appl. Environ. Microbiol.">
        <title>Involvement of the azorhizobial chromosome partition gene (parA) in the onset of bacteroid differentiation during Sesbania rostrata stem nodule development.</title>
        <authorList>
            <person name="Liu CT."/>
            <person name="Lee KB."/>
            <person name="Wang YS."/>
            <person name="Peng MH."/>
            <person name="Lee KT."/>
            <person name="Suzuki S."/>
            <person name="Suzuki T."/>
            <person name="Oyaizu H."/>
        </authorList>
    </citation>
    <scope>NUCLEOTIDE SEQUENCE [LARGE SCALE GENOMIC DNA]</scope>
    <source>
        <strain evidence="14">ATCC 43989 / DSM 5975 / JCM 20966 / LMG 6465 / NBRC 14845 / NCIMB 13405 / ORS 571</strain>
    </source>
</reference>
<evidence type="ECO:0000256" key="10">
    <source>
        <dbReference type="SAM" id="Phobius"/>
    </source>
</evidence>